<feature type="region of interest" description="Disordered" evidence="2">
    <location>
        <begin position="33"/>
        <end position="125"/>
    </location>
</feature>
<dbReference type="PANTHER" id="PTHR45694:SF5">
    <property type="entry name" value="GLUTAREDOXIN 2"/>
    <property type="match status" value="1"/>
</dbReference>
<evidence type="ECO:0000313" key="5">
    <source>
        <dbReference type="EMBL" id="ODQ77238.1"/>
    </source>
</evidence>
<dbReference type="FunFam" id="3.40.30.10:FF:000093">
    <property type="entry name" value="Glutaredoxin 2"/>
    <property type="match status" value="1"/>
</dbReference>
<organism evidence="5 6">
    <name type="scientific">Babjeviella inositovora NRRL Y-12698</name>
    <dbReference type="NCBI Taxonomy" id="984486"/>
    <lineage>
        <taxon>Eukaryota</taxon>
        <taxon>Fungi</taxon>
        <taxon>Dikarya</taxon>
        <taxon>Ascomycota</taxon>
        <taxon>Saccharomycotina</taxon>
        <taxon>Pichiomycetes</taxon>
        <taxon>Serinales incertae sedis</taxon>
        <taxon>Babjeviella</taxon>
    </lineage>
</organism>
<accession>A0A1E3QI10</accession>
<comment type="similarity">
    <text evidence="1">Belongs to the glutaredoxin family. Monothiol subfamily.</text>
</comment>
<dbReference type="PRINTS" id="PR00160">
    <property type="entry name" value="GLUTAREDOXIN"/>
</dbReference>
<evidence type="ECO:0000256" key="2">
    <source>
        <dbReference type="SAM" id="MobiDB-lite"/>
    </source>
</evidence>
<protein>
    <recommendedName>
        <fullName evidence="4">Glutaredoxin domain-containing protein</fullName>
    </recommendedName>
</protein>
<dbReference type="CDD" id="cd03419">
    <property type="entry name" value="GRX_GRXh_1_2_like"/>
    <property type="match status" value="1"/>
</dbReference>
<dbReference type="Proteomes" id="UP000094336">
    <property type="component" value="Unassembled WGS sequence"/>
</dbReference>
<keyword evidence="6" id="KW-1185">Reference proteome</keyword>
<dbReference type="PROSITE" id="PS51354">
    <property type="entry name" value="GLUTAREDOXIN_2"/>
    <property type="match status" value="1"/>
</dbReference>
<feature type="compositionally biased region" description="Basic and acidic residues" evidence="2">
    <location>
        <begin position="85"/>
        <end position="122"/>
    </location>
</feature>
<sequence length="244" mass="26523">MLNANQRKLRLIGLSTFIICLIVLLVRNQYGDSSKSLSKSTGKTTTGGKEAGLGKTTNPKISNSGKIGGADDLPPSIGSPGKKSGKGDYEAVIKQHHDSSQKHPNKNEVLKSEEESGGKDLTTEQGSVFDPAKEFNGILALSPVVIFSKSYCGYSTKLKKLLKAQYDITPEPTIVELNQHDHGIELQNYIKEKSGRRTVPNMFVGGTSRGGCDEIVALHEKGELLEKLRTWGEKHVKVEKNPGH</sequence>
<gene>
    <name evidence="5" type="ORF">BABINDRAFT_163739</name>
</gene>
<keyword evidence="3" id="KW-0812">Transmembrane</keyword>
<dbReference type="NCBIfam" id="TIGR02180">
    <property type="entry name" value="GRX_euk"/>
    <property type="match status" value="1"/>
</dbReference>
<dbReference type="GO" id="GO:0000324">
    <property type="term" value="C:fungal-type vacuole"/>
    <property type="evidence" value="ECO:0007669"/>
    <property type="project" value="TreeGrafter"/>
</dbReference>
<dbReference type="Pfam" id="PF00462">
    <property type="entry name" value="Glutaredoxin"/>
    <property type="match status" value="1"/>
</dbReference>
<keyword evidence="3" id="KW-0472">Membrane</keyword>
<dbReference type="RefSeq" id="XP_018982566.1">
    <property type="nucleotide sequence ID" value="XM_019130071.1"/>
</dbReference>
<evidence type="ECO:0000313" key="6">
    <source>
        <dbReference type="Proteomes" id="UP000094336"/>
    </source>
</evidence>
<dbReference type="InterPro" id="IPR011899">
    <property type="entry name" value="Glutaredoxin_euk/vir"/>
</dbReference>
<evidence type="ECO:0000259" key="4">
    <source>
        <dbReference type="Pfam" id="PF00462"/>
    </source>
</evidence>
<dbReference type="GO" id="GO:0005801">
    <property type="term" value="C:cis-Golgi network"/>
    <property type="evidence" value="ECO:0007669"/>
    <property type="project" value="UniProtKB-ARBA"/>
</dbReference>
<dbReference type="OrthoDB" id="423313at2759"/>
<dbReference type="STRING" id="984486.A0A1E3QI10"/>
<feature type="domain" description="Glutaredoxin" evidence="4">
    <location>
        <begin position="144"/>
        <end position="207"/>
    </location>
</feature>
<dbReference type="AlphaFoldDB" id="A0A1E3QI10"/>
<evidence type="ECO:0000256" key="1">
    <source>
        <dbReference type="ARBA" id="ARBA00009630"/>
    </source>
</evidence>
<dbReference type="GeneID" id="30147924"/>
<dbReference type="InterPro" id="IPR002109">
    <property type="entry name" value="Glutaredoxin"/>
</dbReference>
<evidence type="ECO:0000256" key="3">
    <source>
        <dbReference type="SAM" id="Phobius"/>
    </source>
</evidence>
<keyword evidence="3" id="KW-1133">Transmembrane helix</keyword>
<dbReference type="GO" id="GO:0005796">
    <property type="term" value="C:Golgi lumen"/>
    <property type="evidence" value="ECO:0007669"/>
    <property type="project" value="TreeGrafter"/>
</dbReference>
<dbReference type="GO" id="GO:0034599">
    <property type="term" value="P:cellular response to oxidative stress"/>
    <property type="evidence" value="ECO:0007669"/>
    <property type="project" value="TreeGrafter"/>
</dbReference>
<dbReference type="InterPro" id="IPR014025">
    <property type="entry name" value="Glutaredoxin_subgr"/>
</dbReference>
<name>A0A1E3QI10_9ASCO</name>
<dbReference type="InterPro" id="IPR036249">
    <property type="entry name" value="Thioredoxin-like_sf"/>
</dbReference>
<dbReference type="EMBL" id="KV454442">
    <property type="protein sequence ID" value="ODQ77238.1"/>
    <property type="molecule type" value="Genomic_DNA"/>
</dbReference>
<dbReference type="SUPFAM" id="SSF52833">
    <property type="entry name" value="Thioredoxin-like"/>
    <property type="match status" value="1"/>
</dbReference>
<proteinExistence type="inferred from homology"/>
<dbReference type="Gene3D" id="3.40.30.10">
    <property type="entry name" value="Glutaredoxin"/>
    <property type="match status" value="1"/>
</dbReference>
<dbReference type="PANTHER" id="PTHR45694">
    <property type="entry name" value="GLUTAREDOXIN 2"/>
    <property type="match status" value="1"/>
</dbReference>
<feature type="compositionally biased region" description="Low complexity" evidence="2">
    <location>
        <begin position="33"/>
        <end position="57"/>
    </location>
</feature>
<feature type="transmembrane region" description="Helical" evidence="3">
    <location>
        <begin position="12"/>
        <end position="30"/>
    </location>
</feature>
<reference evidence="6" key="1">
    <citation type="submission" date="2016-05" db="EMBL/GenBank/DDBJ databases">
        <title>Comparative genomics of biotechnologically important yeasts.</title>
        <authorList>
            <consortium name="DOE Joint Genome Institute"/>
            <person name="Riley R."/>
            <person name="Haridas S."/>
            <person name="Wolfe K.H."/>
            <person name="Lopes M.R."/>
            <person name="Hittinger C.T."/>
            <person name="Goker M."/>
            <person name="Salamov A."/>
            <person name="Wisecaver J."/>
            <person name="Long T.M."/>
            <person name="Aerts A.L."/>
            <person name="Barry K."/>
            <person name="Choi C."/>
            <person name="Clum A."/>
            <person name="Coughlan A.Y."/>
            <person name="Deshpande S."/>
            <person name="Douglass A.P."/>
            <person name="Hanson S.J."/>
            <person name="Klenk H.-P."/>
            <person name="Labutti K."/>
            <person name="Lapidus A."/>
            <person name="Lindquist E."/>
            <person name="Lipzen A."/>
            <person name="Meier-Kolthoff J.P."/>
            <person name="Ohm R.A."/>
            <person name="Otillar R.P."/>
            <person name="Pangilinan J."/>
            <person name="Peng Y."/>
            <person name="Rokas A."/>
            <person name="Rosa C.A."/>
            <person name="Scheuner C."/>
            <person name="Sibirny A.A."/>
            <person name="Slot J.C."/>
            <person name="Stielow J.B."/>
            <person name="Sun H."/>
            <person name="Kurtzman C.P."/>
            <person name="Blackwell M."/>
            <person name="Grigoriev I.V."/>
            <person name="Jeffries T.W."/>
        </authorList>
    </citation>
    <scope>NUCLEOTIDE SEQUENCE [LARGE SCALE GENOMIC DNA]</scope>
    <source>
        <strain evidence="6">NRRL Y-12698</strain>
    </source>
</reference>
<dbReference type="GO" id="GO:0004362">
    <property type="term" value="F:glutathione-disulfide reductase (NADPH) activity"/>
    <property type="evidence" value="ECO:0007669"/>
    <property type="project" value="UniProtKB-ARBA"/>
</dbReference>